<protein>
    <submittedName>
        <fullName evidence="1">Uncharacterized protein</fullName>
    </submittedName>
</protein>
<organism evidence="1 2">
    <name type="scientific">Effrenium voratum</name>
    <dbReference type="NCBI Taxonomy" id="2562239"/>
    <lineage>
        <taxon>Eukaryota</taxon>
        <taxon>Sar</taxon>
        <taxon>Alveolata</taxon>
        <taxon>Dinophyceae</taxon>
        <taxon>Suessiales</taxon>
        <taxon>Symbiodiniaceae</taxon>
        <taxon>Effrenium</taxon>
    </lineage>
</organism>
<dbReference type="AlphaFoldDB" id="A0AA36IK55"/>
<evidence type="ECO:0000313" key="2">
    <source>
        <dbReference type="Proteomes" id="UP001178507"/>
    </source>
</evidence>
<name>A0AA36IK55_9DINO</name>
<accession>A0AA36IK55</accession>
<keyword evidence="2" id="KW-1185">Reference proteome</keyword>
<gene>
    <name evidence="1" type="ORF">EVOR1521_LOCUS14941</name>
</gene>
<evidence type="ECO:0000313" key="1">
    <source>
        <dbReference type="EMBL" id="CAJ1389293.1"/>
    </source>
</evidence>
<dbReference type="Proteomes" id="UP001178507">
    <property type="component" value="Unassembled WGS sequence"/>
</dbReference>
<proteinExistence type="predicted"/>
<reference evidence="1" key="1">
    <citation type="submission" date="2023-08" db="EMBL/GenBank/DDBJ databases">
        <authorList>
            <person name="Chen Y."/>
            <person name="Shah S."/>
            <person name="Dougan E. K."/>
            <person name="Thang M."/>
            <person name="Chan C."/>
        </authorList>
    </citation>
    <scope>NUCLEOTIDE SEQUENCE</scope>
</reference>
<dbReference type="EMBL" id="CAUJNA010001846">
    <property type="protein sequence ID" value="CAJ1389293.1"/>
    <property type="molecule type" value="Genomic_DNA"/>
</dbReference>
<sequence>MMVLASVERAPKGALTLCPERQLLMPGAPVIFGSGGDMASVRRWFQEATEVTASAAVSLVDAQVMLAEVDQRCNREDGSEGRALGA</sequence>
<comment type="caution">
    <text evidence="1">The sequence shown here is derived from an EMBL/GenBank/DDBJ whole genome shotgun (WGS) entry which is preliminary data.</text>
</comment>